<feature type="transmembrane region" description="Helical" evidence="1">
    <location>
        <begin position="206"/>
        <end position="232"/>
    </location>
</feature>
<dbReference type="AlphaFoldDB" id="A0A7M2RG02"/>
<evidence type="ECO:0000313" key="2">
    <source>
        <dbReference type="EMBL" id="QOV18260.1"/>
    </source>
</evidence>
<feature type="transmembrane region" description="Helical" evidence="1">
    <location>
        <begin position="110"/>
        <end position="129"/>
    </location>
</feature>
<name>A0A7M2RG02_9FIRM</name>
<organism evidence="2 3">
    <name type="scientific">Blautia liquoris</name>
    <dbReference type="NCBI Taxonomy" id="2779518"/>
    <lineage>
        <taxon>Bacteria</taxon>
        <taxon>Bacillati</taxon>
        <taxon>Bacillota</taxon>
        <taxon>Clostridia</taxon>
        <taxon>Lachnospirales</taxon>
        <taxon>Lachnospiraceae</taxon>
        <taxon>Blautia</taxon>
    </lineage>
</organism>
<dbReference type="Pfam" id="PF11449">
    <property type="entry name" value="ArsP_2"/>
    <property type="match status" value="1"/>
</dbReference>
<sequence>MLLDVFKDTVVDTLKVIPFLFLTYLLMEYLEHKAGGKTETVMRKSGKFGPLIGGVVGIIPQCGFSAAAASLFAGGVISAGTLLAIFLSTSDEMLPILISESVAPLSIIKILAVKALLGVISGFLIDLIWKKRIQKGHNHHMHKDKEIHDLCEHDHCHCEEDGIVKSAAVHTLQITFFIFVISFIIGLTVEVIGADKIGSLVSSRPFAGIFFAALVGLIPNCAASVVITQLYLEGLLRSAQMMAGLLVGAGVGILVLFRSNKDTKENLKLTALLYACGVIWGIIIEISGIVF</sequence>
<dbReference type="Proteomes" id="UP000593601">
    <property type="component" value="Chromosome"/>
</dbReference>
<dbReference type="NCBIfam" id="NF037962">
    <property type="entry name" value="arsenic_eff"/>
    <property type="match status" value="1"/>
</dbReference>
<dbReference type="RefSeq" id="WP_193734622.1">
    <property type="nucleotide sequence ID" value="NZ_CP063304.1"/>
</dbReference>
<accession>A0A7M2RG02</accession>
<reference evidence="2 3" key="1">
    <citation type="submission" date="2020-10" db="EMBL/GenBank/DDBJ databases">
        <title>Blautia liquoris sp.nov., isolated from the mud in a fermentation cellar used for the production of Chinese strong-flavoured liquor.</title>
        <authorList>
            <person name="Lu L."/>
        </authorList>
    </citation>
    <scope>NUCLEOTIDE SEQUENCE [LARGE SCALE GENOMIC DNA]</scope>
    <source>
        <strain evidence="2 3">LZLJ-3</strain>
    </source>
</reference>
<protein>
    <submittedName>
        <fullName evidence="2">Arsenic efflux protein</fullName>
    </submittedName>
</protein>
<feature type="transmembrane region" description="Helical" evidence="1">
    <location>
        <begin position="269"/>
        <end position="290"/>
    </location>
</feature>
<keyword evidence="3" id="KW-1185">Reference proteome</keyword>
<dbReference type="InterPro" id="IPR021552">
    <property type="entry name" value="ArsP_2"/>
</dbReference>
<gene>
    <name evidence="2" type="ORF">INP51_09480</name>
</gene>
<keyword evidence="1" id="KW-0812">Transmembrane</keyword>
<evidence type="ECO:0000313" key="3">
    <source>
        <dbReference type="Proteomes" id="UP000593601"/>
    </source>
</evidence>
<keyword evidence="1" id="KW-1133">Transmembrane helix</keyword>
<feature type="transmembrane region" description="Helical" evidence="1">
    <location>
        <begin position="238"/>
        <end position="257"/>
    </location>
</feature>
<keyword evidence="1" id="KW-0472">Membrane</keyword>
<dbReference type="KEGG" id="bliq:INP51_09480"/>
<proteinExistence type="predicted"/>
<feature type="transmembrane region" description="Helical" evidence="1">
    <location>
        <begin position="174"/>
        <end position="194"/>
    </location>
</feature>
<evidence type="ECO:0000256" key="1">
    <source>
        <dbReference type="SAM" id="Phobius"/>
    </source>
</evidence>
<dbReference type="EMBL" id="CP063304">
    <property type="protein sequence ID" value="QOV18260.1"/>
    <property type="molecule type" value="Genomic_DNA"/>
</dbReference>